<comment type="caution">
    <text evidence="13">The sequence shown here is derived from an EMBL/GenBank/DDBJ whole genome shotgun (WGS) entry which is preliminary data.</text>
</comment>
<proteinExistence type="inferred from homology"/>
<feature type="transmembrane region" description="Helical" evidence="10">
    <location>
        <begin position="246"/>
        <end position="265"/>
    </location>
</feature>
<evidence type="ECO:0000313" key="14">
    <source>
        <dbReference type="Proteomes" id="UP001055111"/>
    </source>
</evidence>
<evidence type="ECO:0000256" key="4">
    <source>
        <dbReference type="ARBA" id="ARBA00022448"/>
    </source>
</evidence>
<name>A0AA37IIB8_9BURK</name>
<keyword evidence="8 10" id="KW-1133">Transmembrane helix</keyword>
<feature type="transmembrane region" description="Helical" evidence="10">
    <location>
        <begin position="210"/>
        <end position="234"/>
    </location>
</feature>
<evidence type="ECO:0000256" key="1">
    <source>
        <dbReference type="ARBA" id="ARBA00003159"/>
    </source>
</evidence>
<dbReference type="InterPro" id="IPR043429">
    <property type="entry name" value="ArtM/GltK/GlnP/TcyL/YhdX-like"/>
</dbReference>
<dbReference type="CDD" id="cd06261">
    <property type="entry name" value="TM_PBP2"/>
    <property type="match status" value="1"/>
</dbReference>
<keyword evidence="4 10" id="KW-0813">Transport</keyword>
<comment type="similarity">
    <text evidence="3">Belongs to the binding-protein-dependent transport system permease family. HisMQ subfamily.</text>
</comment>
<evidence type="ECO:0000256" key="3">
    <source>
        <dbReference type="ARBA" id="ARBA00010072"/>
    </source>
</evidence>
<evidence type="ECO:0000259" key="12">
    <source>
        <dbReference type="PROSITE" id="PS50928"/>
    </source>
</evidence>
<dbReference type="InterPro" id="IPR035906">
    <property type="entry name" value="MetI-like_sf"/>
</dbReference>
<evidence type="ECO:0000256" key="7">
    <source>
        <dbReference type="ARBA" id="ARBA00022970"/>
    </source>
</evidence>
<feature type="transmembrane region" description="Helical" evidence="10">
    <location>
        <begin position="34"/>
        <end position="57"/>
    </location>
</feature>
<sequence>MSNATRHTSEVAPSPAQAPVTNGRRLKTGGMPCVPTSLLSTSIVTVVAVVLASWYTIAVMRSSLLAAQLDSAAVNALAVVLALLSLAIVVPLVRALRFGNAIRDAAARRDLAKARGARSATRDQCFIALGYALAQLVLVIVLQFFLINHQAVAKTFFAVPLMIKTFPLVLAAFWMNVKIAVITEILVLIWGLIVALAMFAPGAAGKPVRLIATAYVDIFRAVPAVLVIYLVGFGIPLTGIPVLKDLSLTIFVIVALTLTVGAYVAEIYRAGILSIHWSQSAAARSLGLSHFQTLRFVIVPQGVRQIIPPLLNSFISLQKDTALVSVVGVIDSFNQSMLIASNYYNLSAVSTVALLFIVISIPQTRFVERMMRRDRARMRAGEA</sequence>
<dbReference type="PANTHER" id="PTHR30614">
    <property type="entry name" value="MEMBRANE COMPONENT OF AMINO ACID ABC TRANSPORTER"/>
    <property type="match status" value="1"/>
</dbReference>
<dbReference type="InterPro" id="IPR010065">
    <property type="entry name" value="AA_ABC_transptr_permease_3TM"/>
</dbReference>
<dbReference type="Pfam" id="PF00528">
    <property type="entry name" value="BPD_transp_1"/>
    <property type="match status" value="1"/>
</dbReference>
<dbReference type="Proteomes" id="UP001055111">
    <property type="component" value="Unassembled WGS sequence"/>
</dbReference>
<feature type="transmembrane region" description="Helical" evidence="10">
    <location>
        <begin position="72"/>
        <end position="93"/>
    </location>
</feature>
<feature type="transmembrane region" description="Helical" evidence="10">
    <location>
        <begin position="152"/>
        <end position="173"/>
    </location>
</feature>
<keyword evidence="7" id="KW-0029">Amino-acid transport</keyword>
<feature type="domain" description="ABC transmembrane type-1" evidence="12">
    <location>
        <begin position="173"/>
        <end position="367"/>
    </location>
</feature>
<feature type="transmembrane region" description="Helical" evidence="10">
    <location>
        <begin position="343"/>
        <end position="362"/>
    </location>
</feature>
<reference evidence="13" key="1">
    <citation type="submission" date="2022-09" db="EMBL/GenBank/DDBJ databases">
        <title>Isolation and characterization of 3-chlorobenzoate degrading bacteria from soils in Shizuoka.</title>
        <authorList>
            <person name="Ifat A."/>
            <person name="Ogawa N."/>
            <person name="Kimbara K."/>
            <person name="Moriuchi R."/>
            <person name="Dohra H."/>
            <person name="Shintani M."/>
        </authorList>
    </citation>
    <scope>NUCLEOTIDE SEQUENCE</scope>
    <source>
        <strain evidence="13">19CS4-2</strain>
    </source>
</reference>
<dbReference type="GO" id="GO:0006865">
    <property type="term" value="P:amino acid transport"/>
    <property type="evidence" value="ECO:0007669"/>
    <property type="project" value="UniProtKB-KW"/>
</dbReference>
<dbReference type="RefSeq" id="WP_238216413.1">
    <property type="nucleotide sequence ID" value="NZ_BPUS01000021.1"/>
</dbReference>
<feature type="transmembrane region" description="Helical" evidence="10">
    <location>
        <begin position="125"/>
        <end position="146"/>
    </location>
</feature>
<evidence type="ECO:0000256" key="6">
    <source>
        <dbReference type="ARBA" id="ARBA00022692"/>
    </source>
</evidence>
<dbReference type="PANTHER" id="PTHR30614:SF20">
    <property type="entry name" value="GLUTAMINE TRANSPORT SYSTEM PERMEASE PROTEIN GLNP"/>
    <property type="match status" value="1"/>
</dbReference>
<dbReference type="PROSITE" id="PS50928">
    <property type="entry name" value="ABC_TM1"/>
    <property type="match status" value="1"/>
</dbReference>
<evidence type="ECO:0000256" key="9">
    <source>
        <dbReference type="ARBA" id="ARBA00023136"/>
    </source>
</evidence>
<feature type="transmembrane region" description="Helical" evidence="10">
    <location>
        <begin position="185"/>
        <end position="204"/>
    </location>
</feature>
<comment type="function">
    <text evidence="1">Part of the binding-protein-dependent transport system for glutamine; probably responsible for the translocation of the substrate across the membrane.</text>
</comment>
<dbReference type="GO" id="GO:0043190">
    <property type="term" value="C:ATP-binding cassette (ABC) transporter complex"/>
    <property type="evidence" value="ECO:0007669"/>
    <property type="project" value="InterPro"/>
</dbReference>
<dbReference type="AlphaFoldDB" id="A0AA37IIB8"/>
<organism evidence="13 14">
    <name type="scientific">Caballeronia novacaledonica</name>
    <dbReference type="NCBI Taxonomy" id="1544861"/>
    <lineage>
        <taxon>Bacteria</taxon>
        <taxon>Pseudomonadati</taxon>
        <taxon>Pseudomonadota</taxon>
        <taxon>Betaproteobacteria</taxon>
        <taxon>Burkholderiales</taxon>
        <taxon>Burkholderiaceae</taxon>
        <taxon>Caballeronia</taxon>
    </lineage>
</organism>
<comment type="subcellular location">
    <subcellularLocation>
        <location evidence="2">Cell inner membrane</location>
        <topology evidence="2">Multi-pass membrane protein</topology>
    </subcellularLocation>
    <subcellularLocation>
        <location evidence="10">Cell membrane</location>
        <topology evidence="10">Multi-pass membrane protein</topology>
    </subcellularLocation>
</comment>
<feature type="region of interest" description="Disordered" evidence="11">
    <location>
        <begin position="1"/>
        <end position="26"/>
    </location>
</feature>
<evidence type="ECO:0000313" key="13">
    <source>
        <dbReference type="EMBL" id="GJH29229.1"/>
    </source>
</evidence>
<dbReference type="EMBL" id="BPUS01000021">
    <property type="protein sequence ID" value="GJH29229.1"/>
    <property type="molecule type" value="Genomic_DNA"/>
</dbReference>
<keyword evidence="5" id="KW-1003">Cell membrane</keyword>
<evidence type="ECO:0000256" key="11">
    <source>
        <dbReference type="SAM" id="MobiDB-lite"/>
    </source>
</evidence>
<evidence type="ECO:0000256" key="2">
    <source>
        <dbReference type="ARBA" id="ARBA00004429"/>
    </source>
</evidence>
<evidence type="ECO:0000256" key="10">
    <source>
        <dbReference type="RuleBase" id="RU363032"/>
    </source>
</evidence>
<dbReference type="InterPro" id="IPR000515">
    <property type="entry name" value="MetI-like"/>
</dbReference>
<keyword evidence="9 10" id="KW-0472">Membrane</keyword>
<protein>
    <submittedName>
        <fullName evidence="13">Amino acid ABC transporter permease</fullName>
    </submittedName>
</protein>
<evidence type="ECO:0000256" key="8">
    <source>
        <dbReference type="ARBA" id="ARBA00022989"/>
    </source>
</evidence>
<dbReference type="NCBIfam" id="TIGR01726">
    <property type="entry name" value="HEQRo_perm_3TM"/>
    <property type="match status" value="1"/>
</dbReference>
<evidence type="ECO:0000256" key="5">
    <source>
        <dbReference type="ARBA" id="ARBA00022475"/>
    </source>
</evidence>
<keyword evidence="6 10" id="KW-0812">Transmembrane</keyword>
<accession>A0AA37IIB8</accession>
<dbReference type="SUPFAM" id="SSF161098">
    <property type="entry name" value="MetI-like"/>
    <property type="match status" value="1"/>
</dbReference>
<dbReference type="Gene3D" id="1.10.3720.10">
    <property type="entry name" value="MetI-like"/>
    <property type="match status" value="1"/>
</dbReference>
<dbReference type="GO" id="GO:0022857">
    <property type="term" value="F:transmembrane transporter activity"/>
    <property type="evidence" value="ECO:0007669"/>
    <property type="project" value="InterPro"/>
</dbReference>
<gene>
    <name evidence="13" type="ORF">CBA19CS42_31955</name>
</gene>